<reference evidence="4" key="1">
    <citation type="journal article" date="2021" name="Genome Biol. Evol.">
        <title>The assembled and annotated genome of the fairy-ring fungus Marasmius oreades.</title>
        <authorList>
            <person name="Hiltunen M."/>
            <person name="Ament-Velasquez S.L."/>
            <person name="Johannesson H."/>
        </authorList>
    </citation>
    <scope>NUCLEOTIDE SEQUENCE</scope>
    <source>
        <strain evidence="4">03SP1</strain>
    </source>
</reference>
<dbReference type="InterPro" id="IPR056884">
    <property type="entry name" value="NPHP3-like_N"/>
</dbReference>
<dbReference type="Pfam" id="PF24883">
    <property type="entry name" value="NPHP3_N"/>
    <property type="match status" value="1"/>
</dbReference>
<dbReference type="Gene3D" id="3.40.50.300">
    <property type="entry name" value="P-loop containing nucleotide triphosphate hydrolases"/>
    <property type="match status" value="1"/>
</dbReference>
<dbReference type="EMBL" id="CM032182">
    <property type="protein sequence ID" value="KAG7097600.1"/>
    <property type="molecule type" value="Genomic_DNA"/>
</dbReference>
<protein>
    <recommendedName>
        <fullName evidence="3">Nephrocystin 3-like N-terminal domain-containing protein</fullName>
    </recommendedName>
</protein>
<dbReference type="GeneID" id="66074011"/>
<evidence type="ECO:0000259" key="3">
    <source>
        <dbReference type="Pfam" id="PF24883"/>
    </source>
</evidence>
<name>A0A9P7UZK5_9AGAR</name>
<evidence type="ECO:0000313" key="5">
    <source>
        <dbReference type="Proteomes" id="UP001049176"/>
    </source>
</evidence>
<comment type="caution">
    <text evidence="4">The sequence shown here is derived from an EMBL/GenBank/DDBJ whole genome shotgun (WGS) entry which is preliminary data.</text>
</comment>
<dbReference type="OrthoDB" id="3014077at2759"/>
<dbReference type="PANTHER" id="PTHR10039:SF14">
    <property type="entry name" value="NACHT DOMAIN-CONTAINING PROTEIN"/>
    <property type="match status" value="1"/>
</dbReference>
<accession>A0A9P7UZK5</accession>
<evidence type="ECO:0000256" key="2">
    <source>
        <dbReference type="SAM" id="Coils"/>
    </source>
</evidence>
<dbReference type="InterPro" id="IPR027417">
    <property type="entry name" value="P-loop_NTPase"/>
</dbReference>
<dbReference type="AlphaFoldDB" id="A0A9P7UZK5"/>
<dbReference type="RefSeq" id="XP_043014070.1">
    <property type="nucleotide sequence ID" value="XM_043149464.1"/>
</dbReference>
<feature type="domain" description="Nephrocystin 3-like N-terminal" evidence="3">
    <location>
        <begin position="427"/>
        <end position="590"/>
    </location>
</feature>
<evidence type="ECO:0000313" key="4">
    <source>
        <dbReference type="EMBL" id="KAG7097600.1"/>
    </source>
</evidence>
<gene>
    <name evidence="4" type="ORF">E1B28_004935</name>
</gene>
<feature type="coiled-coil region" evidence="2">
    <location>
        <begin position="351"/>
        <end position="378"/>
    </location>
</feature>
<organism evidence="4 5">
    <name type="scientific">Marasmius oreades</name>
    <name type="common">fairy-ring Marasmius</name>
    <dbReference type="NCBI Taxonomy" id="181124"/>
    <lineage>
        <taxon>Eukaryota</taxon>
        <taxon>Fungi</taxon>
        <taxon>Dikarya</taxon>
        <taxon>Basidiomycota</taxon>
        <taxon>Agaricomycotina</taxon>
        <taxon>Agaricomycetes</taxon>
        <taxon>Agaricomycetidae</taxon>
        <taxon>Agaricales</taxon>
        <taxon>Marasmiineae</taxon>
        <taxon>Marasmiaceae</taxon>
        <taxon>Marasmius</taxon>
    </lineage>
</organism>
<dbReference type="Proteomes" id="UP001049176">
    <property type="component" value="Chromosome 2"/>
</dbReference>
<sequence length="1010" mass="113594">MTCPGGFHHSISVTEQVVLHKYRPGYDSQPFTGLVYGLRLAAMIQDRPLTTSGNSSSTVTIKAVRVEDIPAHRAAKLLLRIKYGGIKHKITSWNTSQGLWDAAIQIREPEASSELIHVELLQRKSQNLFRSNIGSGKFKADQLWRVARDGTQEFRTTITASDHYLNLKIRIMFAVTLNCGPGDCSNSHNNAQPIRQLTESHDSLSGIRSFTKLCLSLTRSRPNAVAEDTVIVPSLPPKGPSEVLGATLSSVRPITDMLERLAQVHPIADVTWFVVSSAYRAITAQYDRDMEIVQLYNTTCKVYEAATMEDVLKRSTEFSALFDTMVNQSIECCLFITNYSSGGYLRRLIGNISASEKIQKLNMALNELEARFNDAQLRVVTTTVLALRPQLEVLGRNTHLQQLRIPQLSPRGPCLLGTRRETLLKIMDWIVTGEESAMWLSGVAGCGKSSVMASLNDLLISMGYTSRLAAFIRFDRFNLSDPSVFVRTLAYQLGLFDQRLGELIAKAVETAPQIISHTQLLEQLRVLVLGPLQTCIAMQDEGPIAILIDGFDECMQEPGGSDSFRQLLALFSDPRTFEAFPFVRFIIASRPEDRIRQAFRHQNIQHFPLDVSSRETKADISHYFNVKFAEISSQHPPFAKLCKELNVVEQLTERASGLFIWAATIFRFLDGYPTKQRVNTVLSISPPTDALIALTDLYQTILDSIAKEGGGIQNLIVAVFGFIIAAGNLKRRPLYIEREPPFTPSILCHCIRHSGYDMDDSDILPILSKLGSVLRGDLETDTPLSLLHKSFDDFLSDPERSGDWFVDVEKHWSRQLGFSCLSITHSHVLTDTPLYSEAFRYASMNWASLSVTAGWSSIVEIPSFHDLVREMIQRHLLRWIYVLHLVNVEERDIRLIHLITFKSLRQLFEAVGHEQHEVDYQEIAILTKQTFSFRNHIKDLGVGLITLNRVLKVFFLFLCKAGPSTPIYKYYARQFVQIVKGSADFSDILKAIGKNIEELLENALNSSFAT</sequence>
<proteinExistence type="predicted"/>
<keyword evidence="5" id="KW-1185">Reference proteome</keyword>
<dbReference type="PANTHER" id="PTHR10039">
    <property type="entry name" value="AMELOGENIN"/>
    <property type="match status" value="1"/>
</dbReference>
<evidence type="ECO:0000256" key="1">
    <source>
        <dbReference type="ARBA" id="ARBA00022737"/>
    </source>
</evidence>
<keyword evidence="2" id="KW-0175">Coiled coil</keyword>
<keyword evidence="1" id="KW-0677">Repeat</keyword>
<dbReference type="SUPFAM" id="SSF52540">
    <property type="entry name" value="P-loop containing nucleoside triphosphate hydrolases"/>
    <property type="match status" value="1"/>
</dbReference>